<organism evidence="2 4">
    <name type="scientific">Iris pallida</name>
    <name type="common">Sweet iris</name>
    <dbReference type="NCBI Taxonomy" id="29817"/>
    <lineage>
        <taxon>Eukaryota</taxon>
        <taxon>Viridiplantae</taxon>
        <taxon>Streptophyta</taxon>
        <taxon>Embryophyta</taxon>
        <taxon>Tracheophyta</taxon>
        <taxon>Spermatophyta</taxon>
        <taxon>Magnoliopsida</taxon>
        <taxon>Liliopsida</taxon>
        <taxon>Asparagales</taxon>
        <taxon>Iridaceae</taxon>
        <taxon>Iridoideae</taxon>
        <taxon>Irideae</taxon>
        <taxon>Iris</taxon>
    </lineage>
</organism>
<dbReference type="EMBL" id="JANAVB010035417">
    <property type="protein sequence ID" value="KAJ6805518.1"/>
    <property type="molecule type" value="Genomic_DNA"/>
</dbReference>
<name>A0AAX6ENI5_IRIPA</name>
<evidence type="ECO:0000313" key="4">
    <source>
        <dbReference type="Proteomes" id="UP001140949"/>
    </source>
</evidence>
<reference evidence="2" key="1">
    <citation type="journal article" date="2023" name="GigaByte">
        <title>Genome assembly of the bearded iris, Iris pallida Lam.</title>
        <authorList>
            <person name="Bruccoleri R.E."/>
            <person name="Oakeley E.J."/>
            <person name="Faust A.M.E."/>
            <person name="Altorfer M."/>
            <person name="Dessus-Babus S."/>
            <person name="Burckhardt D."/>
            <person name="Oertli M."/>
            <person name="Naumann U."/>
            <person name="Petersen F."/>
            <person name="Wong J."/>
        </authorList>
    </citation>
    <scope>NUCLEOTIDE SEQUENCE</scope>
    <source>
        <strain evidence="2">GSM-AAB239-AS_SAM_17_03QT</strain>
    </source>
</reference>
<evidence type="ECO:0000313" key="2">
    <source>
        <dbReference type="EMBL" id="KAJ6805518.1"/>
    </source>
</evidence>
<dbReference type="EMBL" id="JANAVB010035418">
    <property type="protein sequence ID" value="KAJ6805397.1"/>
    <property type="molecule type" value="Genomic_DNA"/>
</dbReference>
<sequence>MAPASGLSSCSAHRTSLLFPLTLVLPLLAFRPVAVIGGLRWISLSDELLPSVSSVTAPRFRWEPPELLGSLRFLEVSNCATTRVLVSVGADSVGLGPTGDATAEDARSGSS</sequence>
<keyword evidence="4" id="KW-1185">Reference proteome</keyword>
<comment type="caution">
    <text evidence="2">The sequence shown here is derived from an EMBL/GenBank/DDBJ whole genome shotgun (WGS) entry which is preliminary data.</text>
</comment>
<reference evidence="2" key="2">
    <citation type="submission" date="2023-04" db="EMBL/GenBank/DDBJ databases">
        <authorList>
            <person name="Bruccoleri R.E."/>
            <person name="Oakeley E.J."/>
            <person name="Faust A.-M."/>
            <person name="Dessus-Babus S."/>
            <person name="Altorfer M."/>
            <person name="Burckhardt D."/>
            <person name="Oertli M."/>
            <person name="Naumann U."/>
            <person name="Petersen F."/>
            <person name="Wong J."/>
        </authorList>
    </citation>
    <scope>NUCLEOTIDE SEQUENCE</scope>
    <source>
        <strain evidence="2">GSM-AAB239-AS_SAM_17_03QT</strain>
        <tissue evidence="2">Leaf</tissue>
    </source>
</reference>
<proteinExistence type="predicted"/>
<accession>A0AAX6ENI5</accession>
<evidence type="ECO:0000313" key="3">
    <source>
        <dbReference type="EMBL" id="KAJ6850803.1"/>
    </source>
</evidence>
<gene>
    <name evidence="3" type="ORF">M6B38_114795</name>
    <name evidence="2" type="ORF">M6B38_179540</name>
    <name evidence="1" type="ORF">M6B38_180280</name>
</gene>
<dbReference type="EMBL" id="JANAVB010002485">
    <property type="protein sequence ID" value="KAJ6850803.1"/>
    <property type="molecule type" value="Genomic_DNA"/>
</dbReference>
<dbReference type="Proteomes" id="UP001140949">
    <property type="component" value="Unassembled WGS sequence"/>
</dbReference>
<dbReference type="AlphaFoldDB" id="A0AAX6ENI5"/>
<protein>
    <submittedName>
        <fullName evidence="2">Nodulation-signaling pathway 1 protein</fullName>
    </submittedName>
</protein>
<evidence type="ECO:0000313" key="1">
    <source>
        <dbReference type="EMBL" id="KAJ6805397.1"/>
    </source>
</evidence>